<reference evidence="2" key="1">
    <citation type="journal article" date="2019" name="Int. J. Syst. Evol. Microbiol.">
        <title>The Global Catalogue of Microorganisms (GCM) 10K type strain sequencing project: providing services to taxonomists for standard genome sequencing and annotation.</title>
        <authorList>
            <consortium name="The Broad Institute Genomics Platform"/>
            <consortium name="The Broad Institute Genome Sequencing Center for Infectious Disease"/>
            <person name="Wu L."/>
            <person name="Ma J."/>
        </authorList>
    </citation>
    <scope>NUCLEOTIDE SEQUENCE [LARGE SCALE GENOMIC DNA]</scope>
    <source>
        <strain evidence="2">IBRC-M 10813</strain>
    </source>
</reference>
<evidence type="ECO:0000313" key="1">
    <source>
        <dbReference type="EMBL" id="MFC4076152.1"/>
    </source>
</evidence>
<dbReference type="EMBL" id="JBHSAP010000007">
    <property type="protein sequence ID" value="MFC4076152.1"/>
    <property type="molecule type" value="Genomic_DNA"/>
</dbReference>
<accession>A0ABV8JH80</accession>
<dbReference type="Proteomes" id="UP001595843">
    <property type="component" value="Unassembled WGS sequence"/>
</dbReference>
<proteinExistence type="predicted"/>
<keyword evidence="2" id="KW-1185">Reference proteome</keyword>
<protein>
    <submittedName>
        <fullName evidence="1">Uncharacterized protein</fullName>
    </submittedName>
</protein>
<comment type="caution">
    <text evidence="1">The sequence shown here is derived from an EMBL/GenBank/DDBJ whole genome shotgun (WGS) entry which is preliminary data.</text>
</comment>
<name>A0ABV8JH80_9BACL</name>
<sequence length="128" mass="14571">MTIQRFRNRDLFNQGPLQSGPVIPEHGDSYAIGKLHLLADEKGTIDLIETRDEAKKIKTAKGIQVGSSRKEIISKYGDNYYTYTGEQVGNSFGYVDQKQKVYLEFALDDHDKVYHIQLGDLEKYPDAD</sequence>
<organism evidence="1 2">
    <name type="scientific">Salinithrix halophila</name>
    <dbReference type="NCBI Taxonomy" id="1485204"/>
    <lineage>
        <taxon>Bacteria</taxon>
        <taxon>Bacillati</taxon>
        <taxon>Bacillota</taxon>
        <taxon>Bacilli</taxon>
        <taxon>Bacillales</taxon>
        <taxon>Thermoactinomycetaceae</taxon>
        <taxon>Salinithrix</taxon>
    </lineage>
</organism>
<evidence type="ECO:0000313" key="2">
    <source>
        <dbReference type="Proteomes" id="UP001595843"/>
    </source>
</evidence>
<gene>
    <name evidence="1" type="ORF">ACFOUO_04940</name>
</gene>